<dbReference type="PANTHER" id="PTHR33273">
    <property type="entry name" value="DOMAIN-CONTAINING PROTEIN, PUTATIVE-RELATED"/>
    <property type="match status" value="1"/>
</dbReference>
<evidence type="ECO:0000313" key="2">
    <source>
        <dbReference type="EMBL" id="CAH2086207.1"/>
    </source>
</evidence>
<dbReference type="InterPro" id="IPR005135">
    <property type="entry name" value="Endo/exonuclease/phosphatase"/>
</dbReference>
<dbReference type="Proteomes" id="UP001153954">
    <property type="component" value="Unassembled WGS sequence"/>
</dbReference>
<accession>A0AAU9TJU8</accession>
<dbReference type="PANTHER" id="PTHR33273:SF4">
    <property type="entry name" value="ENDONUCLEASE_EXONUCLEASE_PHOSPHATASE DOMAIN-CONTAINING PROTEIN"/>
    <property type="match status" value="1"/>
</dbReference>
<sequence>MTALRVGTWNINGLSPNKNELELLIYNNQLDIVLVSEAHCTAKSKINIKGCNTYVTNHPDGTGHAGTAVVIRKSIKHQVLPEFKTNHIQATTIAVETRCGQLNLSAVYCPPRHTISATNFTDYFATLGKKFVAGGDWNAKNTYWGSRLTTTRGRQLKLSLQENNLNAISSAEPTYWPADPNKRPDLLDFFIVKGLSRHYLKAESCLDGNSDHTPVFLTISTIIIHFDKPEHLYNNHTDWEGFKDYIEENIDLKVSLKTPDEIDKATQYITNLIQNACWFNTPIPTKNFQLAGNIPLEVKYKILEKRRLRRIWHQTRHRRDKTAFNKAINELKILIDSVNNATIQNNLENLTATKSTDYSLWKFTKALVRPQQFKCPIRKMTGWARTSLEKANMFAQHLANIFTSNESSNVEFENEVESTLQQDLQLSTPPRPVTVQELKAVINQLQNKKAPGFDLITKEIITQLPRKALVFLVTLFNGVLRVQYFPRL</sequence>
<dbReference type="GO" id="GO:0003824">
    <property type="term" value="F:catalytic activity"/>
    <property type="evidence" value="ECO:0007669"/>
    <property type="project" value="InterPro"/>
</dbReference>
<dbReference type="SUPFAM" id="SSF56219">
    <property type="entry name" value="DNase I-like"/>
    <property type="match status" value="1"/>
</dbReference>
<evidence type="ECO:0000259" key="1">
    <source>
        <dbReference type="Pfam" id="PF03372"/>
    </source>
</evidence>
<dbReference type="InterPro" id="IPR036691">
    <property type="entry name" value="Endo/exonu/phosph_ase_sf"/>
</dbReference>
<dbReference type="Gene3D" id="3.60.10.10">
    <property type="entry name" value="Endonuclease/exonuclease/phosphatase"/>
    <property type="match status" value="1"/>
</dbReference>
<comment type="caution">
    <text evidence="2">The sequence shown here is derived from an EMBL/GenBank/DDBJ whole genome shotgun (WGS) entry which is preliminary data.</text>
</comment>
<dbReference type="AlphaFoldDB" id="A0AAU9TJU8"/>
<proteinExistence type="predicted"/>
<gene>
    <name evidence="2" type="ORF">EEDITHA_LOCUS2611</name>
</gene>
<protein>
    <recommendedName>
        <fullName evidence="1">Endonuclease/exonuclease/phosphatase domain-containing protein</fullName>
    </recommendedName>
</protein>
<reference evidence="2" key="1">
    <citation type="submission" date="2022-03" db="EMBL/GenBank/DDBJ databases">
        <authorList>
            <person name="Tunstrom K."/>
        </authorList>
    </citation>
    <scope>NUCLEOTIDE SEQUENCE</scope>
</reference>
<feature type="domain" description="Endonuclease/exonuclease/phosphatase" evidence="1">
    <location>
        <begin position="7"/>
        <end position="212"/>
    </location>
</feature>
<dbReference type="Pfam" id="PF03372">
    <property type="entry name" value="Exo_endo_phos"/>
    <property type="match status" value="1"/>
</dbReference>
<name>A0AAU9TJU8_EUPED</name>
<organism evidence="2 3">
    <name type="scientific">Euphydryas editha</name>
    <name type="common">Edith's checkerspot</name>
    <dbReference type="NCBI Taxonomy" id="104508"/>
    <lineage>
        <taxon>Eukaryota</taxon>
        <taxon>Metazoa</taxon>
        <taxon>Ecdysozoa</taxon>
        <taxon>Arthropoda</taxon>
        <taxon>Hexapoda</taxon>
        <taxon>Insecta</taxon>
        <taxon>Pterygota</taxon>
        <taxon>Neoptera</taxon>
        <taxon>Endopterygota</taxon>
        <taxon>Lepidoptera</taxon>
        <taxon>Glossata</taxon>
        <taxon>Ditrysia</taxon>
        <taxon>Papilionoidea</taxon>
        <taxon>Nymphalidae</taxon>
        <taxon>Nymphalinae</taxon>
        <taxon>Euphydryas</taxon>
    </lineage>
</organism>
<evidence type="ECO:0000313" key="3">
    <source>
        <dbReference type="Proteomes" id="UP001153954"/>
    </source>
</evidence>
<keyword evidence="3" id="KW-1185">Reference proteome</keyword>
<dbReference type="EMBL" id="CAKOGL010000005">
    <property type="protein sequence ID" value="CAH2086207.1"/>
    <property type="molecule type" value="Genomic_DNA"/>
</dbReference>